<dbReference type="SUPFAM" id="SSF53098">
    <property type="entry name" value="Ribonuclease H-like"/>
    <property type="match status" value="1"/>
</dbReference>
<dbReference type="GO" id="GO:0003676">
    <property type="term" value="F:nucleic acid binding"/>
    <property type="evidence" value="ECO:0007669"/>
    <property type="project" value="InterPro"/>
</dbReference>
<dbReference type="InterPro" id="IPR036397">
    <property type="entry name" value="RNaseH_sf"/>
</dbReference>
<gene>
    <name evidence="3" type="ORF">MNBD_GAMMA24-1265</name>
</gene>
<dbReference type="Pfam" id="PF09299">
    <property type="entry name" value="Mu-transpos_C"/>
    <property type="match status" value="1"/>
</dbReference>
<feature type="non-terminal residue" evidence="3">
    <location>
        <position position="332"/>
    </location>
</feature>
<evidence type="ECO:0000259" key="2">
    <source>
        <dbReference type="PROSITE" id="PS50994"/>
    </source>
</evidence>
<protein>
    <submittedName>
        <fullName evidence="3">Mobile element protein</fullName>
    </submittedName>
</protein>
<dbReference type="Gene3D" id="3.30.420.10">
    <property type="entry name" value="Ribonuclease H-like superfamily/Ribonuclease H"/>
    <property type="match status" value="1"/>
</dbReference>
<organism evidence="3">
    <name type="scientific">hydrothermal vent metagenome</name>
    <dbReference type="NCBI Taxonomy" id="652676"/>
    <lineage>
        <taxon>unclassified sequences</taxon>
        <taxon>metagenomes</taxon>
        <taxon>ecological metagenomes</taxon>
    </lineage>
</organism>
<dbReference type="InterPro" id="IPR001584">
    <property type="entry name" value="Integrase_cat-core"/>
</dbReference>
<dbReference type="AlphaFoldDB" id="A0A3B1BR30"/>
<evidence type="ECO:0000256" key="1">
    <source>
        <dbReference type="SAM" id="MobiDB-lite"/>
    </source>
</evidence>
<evidence type="ECO:0000313" key="3">
    <source>
        <dbReference type="EMBL" id="VAX14663.1"/>
    </source>
</evidence>
<dbReference type="Pfam" id="PF00665">
    <property type="entry name" value="rve"/>
    <property type="match status" value="1"/>
</dbReference>
<feature type="region of interest" description="Disordered" evidence="1">
    <location>
        <begin position="294"/>
        <end position="314"/>
    </location>
</feature>
<dbReference type="PANTHER" id="PTHR35004:SF6">
    <property type="entry name" value="TRANSPOSASE"/>
    <property type="match status" value="1"/>
</dbReference>
<name>A0A3B1BR30_9ZZZZ</name>
<dbReference type="InterPro" id="IPR012337">
    <property type="entry name" value="RNaseH-like_sf"/>
</dbReference>
<proteinExistence type="predicted"/>
<accession>A0A3B1BR30</accession>
<dbReference type="EMBL" id="UOFZ01000189">
    <property type="protein sequence ID" value="VAX14663.1"/>
    <property type="molecule type" value="Genomic_DNA"/>
</dbReference>
<reference evidence="3" key="1">
    <citation type="submission" date="2018-06" db="EMBL/GenBank/DDBJ databases">
        <authorList>
            <person name="Zhirakovskaya E."/>
        </authorList>
    </citation>
    <scope>NUCLEOTIDE SEQUENCE</scope>
</reference>
<dbReference type="PROSITE" id="PS50994">
    <property type="entry name" value="INTEGRASE"/>
    <property type="match status" value="1"/>
</dbReference>
<feature type="domain" description="Integrase catalytic" evidence="2">
    <location>
        <begin position="30"/>
        <end position="209"/>
    </location>
</feature>
<sequence length="332" mass="37298">MKGVATKGVLKKSSVHRLLKNHGISRLQIEGSEPEEHRSFVAEFANDLWQGDVMHGPKVPVNGRWRKTYLVSLMDDASRLIAHSAFYLAEGAVEIEGVLKQAVLKRGLPKKLIIDNGAAYRAHSMQGICARLGIRLVYCRPYHPEGKGKLEKWHRTVRDQFLSEVDFKQIHGLDDLNARLWAWLARLYHTAPHGGLDGLTPIVRYQQDLNRIRPLGILAEKLDALFHHRHSRKVRKDGTVSFNGQSFEIPYELTGKTIVVVVDPHTDQPLAIESKSGKSLGEITPLDAVADNHRRRCRPDPENTTPTAAPADSTVEPAYEHYSDILKSTLNN</sequence>
<dbReference type="PANTHER" id="PTHR35004">
    <property type="entry name" value="TRANSPOSASE RV3428C-RELATED"/>
    <property type="match status" value="1"/>
</dbReference>
<dbReference type="GO" id="GO:0015074">
    <property type="term" value="P:DNA integration"/>
    <property type="evidence" value="ECO:0007669"/>
    <property type="project" value="InterPro"/>
</dbReference>
<dbReference type="InterPro" id="IPR015378">
    <property type="entry name" value="Transposase-like_Mu_C"/>
</dbReference>